<feature type="domain" description="AprE-like beta-barrel" evidence="2">
    <location>
        <begin position="298"/>
        <end position="392"/>
    </location>
</feature>
<name>U4KEL5_9VIBR</name>
<accession>U4KEL5</accession>
<sequence length="411" mass="46871">MSLFRKEAVNNQHDKLWGEVSISQPISYKIFTWLLISMVVLSVTYLFLSDYHKKQRVRGFLLPTEGVIKTYAPGNAYVSELLVEEGQVVEQGQPMFKLEYRHSTNSGSDLNNLLSNELNNQLYIISKKKTRLQDVYKNRELEISRKVIGIDAQINLIKLQIRQATARKDIARKRLENYISMKNKGYLSLDETENKKDLLLILEQEIVTLDARQTQLNLDKQSLELKLSLLPLELENDLQSLALDESITRARMTELEGKQHVIVRAFKAGRVAALGVTEGQLLKPQQYMASLLPEDTELYAELLVPTRAFGFVVEGQTTRIKLEAFPYQKFGMMEAQIFETAESVLIANEVSLPLPLNEPVYRVKAALSRQTVDAYGKEIRLQAGMLLEADILVDKRSLAEWLLEPLLSLKS</sequence>
<keyword evidence="4" id="KW-1185">Reference proteome</keyword>
<evidence type="ECO:0000313" key="3">
    <source>
        <dbReference type="EMBL" id="CCO61533.1"/>
    </source>
</evidence>
<evidence type="ECO:0000256" key="1">
    <source>
        <dbReference type="SAM" id="Phobius"/>
    </source>
</evidence>
<dbReference type="KEGG" id="vni:VIBNI_B1808"/>
<gene>
    <name evidence="3" type="ORF">VIBNI_B1808</name>
</gene>
<evidence type="ECO:0000313" key="4">
    <source>
        <dbReference type="Proteomes" id="UP000016895"/>
    </source>
</evidence>
<keyword evidence="1" id="KW-1133">Transmembrane helix</keyword>
<dbReference type="EMBL" id="FO203527">
    <property type="protein sequence ID" value="CCO61533.1"/>
    <property type="molecule type" value="Genomic_DNA"/>
</dbReference>
<proteinExistence type="predicted"/>
<dbReference type="AlphaFoldDB" id="U4KEL5"/>
<feature type="transmembrane region" description="Helical" evidence="1">
    <location>
        <begin position="30"/>
        <end position="48"/>
    </location>
</feature>
<keyword evidence="1" id="KW-0472">Membrane</keyword>
<dbReference type="STRING" id="28173.VIBNI_B1808"/>
<dbReference type="OrthoDB" id="9775513at2"/>
<dbReference type="PATRIC" id="fig|1260221.3.peg.5388"/>
<organism evidence="3 4">
    <name type="scientific">Vibrio nigripulchritudo</name>
    <dbReference type="NCBI Taxonomy" id="28173"/>
    <lineage>
        <taxon>Bacteria</taxon>
        <taxon>Pseudomonadati</taxon>
        <taxon>Pseudomonadota</taxon>
        <taxon>Gammaproteobacteria</taxon>
        <taxon>Vibrionales</taxon>
        <taxon>Vibrionaceae</taxon>
        <taxon>Vibrio</taxon>
    </lineage>
</organism>
<dbReference type="InterPro" id="IPR050739">
    <property type="entry name" value="MFP"/>
</dbReference>
<dbReference type="Gene3D" id="2.40.50.100">
    <property type="match status" value="1"/>
</dbReference>
<protein>
    <submittedName>
        <fullName evidence="3">Putative Type I secretion protein</fullName>
    </submittedName>
</protein>
<keyword evidence="1" id="KW-0812">Transmembrane</keyword>
<dbReference type="InterPro" id="IPR058982">
    <property type="entry name" value="Beta-barrel_AprE"/>
</dbReference>
<dbReference type="PANTHER" id="PTHR30386:SF28">
    <property type="entry name" value="EXPORTED PROTEIN"/>
    <property type="match status" value="1"/>
</dbReference>
<dbReference type="Proteomes" id="UP000016895">
    <property type="component" value="Chromosome 2"/>
</dbReference>
<reference evidence="3 4" key="1">
    <citation type="journal article" date="2013" name="ISME J.">
        <title>Comparative genomics of pathogenic lineages of Vibrio nigripulchritudo identifies virulence-associated traits.</title>
        <authorList>
            <person name="Goudenege D."/>
            <person name="Labreuche Y."/>
            <person name="Krin E."/>
            <person name="Ansquer D."/>
            <person name="Mangenot S."/>
            <person name="Calteau A."/>
            <person name="Medigue C."/>
            <person name="Mazel D."/>
            <person name="Polz M.F."/>
            <person name="Le Roux F."/>
        </authorList>
    </citation>
    <scope>NUCLEOTIDE SEQUENCE [LARGE SCALE GENOMIC DNA]</scope>
    <source>
        <strain evidence="4">SnF1</strain>
    </source>
</reference>
<dbReference type="PRINTS" id="PR01490">
    <property type="entry name" value="RTXTOXIND"/>
</dbReference>
<dbReference type="PANTHER" id="PTHR30386">
    <property type="entry name" value="MEMBRANE FUSION SUBUNIT OF EMRAB-TOLC MULTIDRUG EFFLUX PUMP"/>
    <property type="match status" value="1"/>
</dbReference>
<evidence type="ECO:0000259" key="2">
    <source>
        <dbReference type="Pfam" id="PF26002"/>
    </source>
</evidence>
<dbReference type="RefSeq" id="WP_022561944.1">
    <property type="nucleotide sequence ID" value="NC_022543.1"/>
</dbReference>
<dbReference type="Pfam" id="PF26002">
    <property type="entry name" value="Beta-barrel_AprE"/>
    <property type="match status" value="1"/>
</dbReference>